<name>A0A809RZF1_9PROT</name>
<dbReference type="RefSeq" id="WP_162083630.1">
    <property type="nucleotide sequence ID" value="NZ_AP021881.1"/>
</dbReference>
<accession>A0A809RZF1</accession>
<protein>
    <submittedName>
        <fullName evidence="3">Uncharacterized protein</fullName>
    </submittedName>
</protein>
<organism evidence="3 4">
    <name type="scientific">Sulfuriferula nivalis</name>
    <dbReference type="NCBI Taxonomy" id="2675298"/>
    <lineage>
        <taxon>Bacteria</taxon>
        <taxon>Pseudomonadati</taxon>
        <taxon>Pseudomonadota</taxon>
        <taxon>Betaproteobacteria</taxon>
        <taxon>Nitrosomonadales</taxon>
        <taxon>Sulfuricellaceae</taxon>
        <taxon>Sulfuriferula</taxon>
    </lineage>
</organism>
<dbReference type="KEGG" id="sniv:SFSGTM_03060"/>
<feature type="compositionally biased region" description="Basic and acidic residues" evidence="1">
    <location>
        <begin position="44"/>
        <end position="70"/>
    </location>
</feature>
<dbReference type="Proteomes" id="UP000463939">
    <property type="component" value="Chromosome"/>
</dbReference>
<evidence type="ECO:0000313" key="4">
    <source>
        <dbReference type="Proteomes" id="UP000463939"/>
    </source>
</evidence>
<evidence type="ECO:0000313" key="3">
    <source>
        <dbReference type="EMBL" id="BBO99597.1"/>
    </source>
</evidence>
<keyword evidence="2" id="KW-0732">Signal</keyword>
<keyword evidence="4" id="KW-1185">Reference proteome</keyword>
<feature type="signal peptide" evidence="2">
    <location>
        <begin position="1"/>
        <end position="23"/>
    </location>
</feature>
<evidence type="ECO:0000256" key="2">
    <source>
        <dbReference type="SAM" id="SignalP"/>
    </source>
</evidence>
<feature type="compositionally biased region" description="Basic and acidic residues" evidence="1">
    <location>
        <begin position="25"/>
        <end position="36"/>
    </location>
</feature>
<gene>
    <name evidence="3" type="ORF">SFSGTM_03060</name>
</gene>
<feature type="chain" id="PRO_5032345515" evidence="2">
    <location>
        <begin position="24"/>
        <end position="116"/>
    </location>
</feature>
<proteinExistence type="predicted"/>
<sequence>MNKTLTKIFALALFASFTAPALADGHGDHDGRDGYRGYDAPHYYQDHGRGDDRGDRNWDHGHGHGYEHGHGRDYDTYYAQPYYQPPRVIYAPPPPVAYYPAPAYRSGVEVRLLQLF</sequence>
<evidence type="ECO:0000256" key="1">
    <source>
        <dbReference type="SAM" id="MobiDB-lite"/>
    </source>
</evidence>
<reference evidence="4" key="1">
    <citation type="submission" date="2019-11" db="EMBL/GenBank/DDBJ databases">
        <title>Isolation and characterization of a novel species in the genus Sulfuriferula.</title>
        <authorList>
            <person name="Mochizuki J."/>
            <person name="Kojima H."/>
            <person name="Fukui M."/>
        </authorList>
    </citation>
    <scope>NUCLEOTIDE SEQUENCE [LARGE SCALE GENOMIC DNA]</scope>
    <source>
        <strain evidence="4">SGTM</strain>
    </source>
</reference>
<dbReference type="EMBL" id="AP021881">
    <property type="protein sequence ID" value="BBO99597.1"/>
    <property type="molecule type" value="Genomic_DNA"/>
</dbReference>
<feature type="region of interest" description="Disordered" evidence="1">
    <location>
        <begin position="21"/>
        <end position="70"/>
    </location>
</feature>
<dbReference type="AlphaFoldDB" id="A0A809RZF1"/>